<organism evidence="1 2">
    <name type="scientific">Aureobasidium namibiae CBS 147.97</name>
    <dbReference type="NCBI Taxonomy" id="1043004"/>
    <lineage>
        <taxon>Eukaryota</taxon>
        <taxon>Fungi</taxon>
        <taxon>Dikarya</taxon>
        <taxon>Ascomycota</taxon>
        <taxon>Pezizomycotina</taxon>
        <taxon>Dothideomycetes</taxon>
        <taxon>Dothideomycetidae</taxon>
        <taxon>Dothideales</taxon>
        <taxon>Saccotheciaceae</taxon>
        <taxon>Aureobasidium</taxon>
    </lineage>
</organism>
<protein>
    <submittedName>
        <fullName evidence="1">Uncharacterized protein</fullName>
    </submittedName>
</protein>
<dbReference type="RefSeq" id="XP_013422433.1">
    <property type="nucleotide sequence ID" value="XM_013566979.1"/>
</dbReference>
<evidence type="ECO:0000313" key="1">
    <source>
        <dbReference type="EMBL" id="KEQ68247.1"/>
    </source>
</evidence>
<sequence>MPEAKSPNDRLLSLFTAAEEARQRALKAYRDLADLSNYPLCQILSSGLHDIQKPHAALDDFFVSNFEDLSIVGYYISNAMLKGEGELAARYAQIISTVRGTELSLRDKGFERDIVKLQWLSWNPTLVSYHLDEAQSEVDINRAKFEQLRILHQHVSQGCDDSFETMNSIFDLESVFLHEHTRA</sequence>
<dbReference type="HOGENOM" id="CLU_1474894_0_0_1"/>
<dbReference type="EMBL" id="KL584733">
    <property type="protein sequence ID" value="KEQ68247.1"/>
    <property type="molecule type" value="Genomic_DNA"/>
</dbReference>
<keyword evidence="2" id="KW-1185">Reference proteome</keyword>
<dbReference type="AlphaFoldDB" id="A0A074WED2"/>
<dbReference type="Proteomes" id="UP000027730">
    <property type="component" value="Unassembled WGS sequence"/>
</dbReference>
<proteinExistence type="predicted"/>
<gene>
    <name evidence="1" type="ORF">M436DRAFT_68314</name>
</gene>
<evidence type="ECO:0000313" key="2">
    <source>
        <dbReference type="Proteomes" id="UP000027730"/>
    </source>
</evidence>
<dbReference type="GeneID" id="25414393"/>
<name>A0A074WED2_9PEZI</name>
<dbReference type="OrthoDB" id="3853897at2759"/>
<reference evidence="1 2" key="1">
    <citation type="journal article" date="2014" name="BMC Genomics">
        <title>Genome sequencing of four Aureobasidium pullulans varieties: biotechnological potential, stress tolerance, and description of new species.</title>
        <authorList>
            <person name="Gostin Ar C."/>
            <person name="Ohm R.A."/>
            <person name="Kogej T."/>
            <person name="Sonjak S."/>
            <person name="Turk M."/>
            <person name="Zajc J."/>
            <person name="Zalar P."/>
            <person name="Grube M."/>
            <person name="Sun H."/>
            <person name="Han J."/>
            <person name="Sharma A."/>
            <person name="Chiniquy J."/>
            <person name="Ngan C.Y."/>
            <person name="Lipzen A."/>
            <person name="Barry K."/>
            <person name="Grigoriev I.V."/>
            <person name="Gunde-Cimerman N."/>
        </authorList>
    </citation>
    <scope>NUCLEOTIDE SEQUENCE [LARGE SCALE GENOMIC DNA]</scope>
    <source>
        <strain evidence="1 2">CBS 147.97</strain>
    </source>
</reference>
<accession>A0A074WED2</accession>